<gene>
    <name evidence="4" type="ORF">METZ01_LOCUS83180</name>
</gene>
<reference evidence="4" key="1">
    <citation type="submission" date="2018-05" db="EMBL/GenBank/DDBJ databases">
        <authorList>
            <person name="Lanie J.A."/>
            <person name="Ng W.-L."/>
            <person name="Kazmierczak K.M."/>
            <person name="Andrzejewski T.M."/>
            <person name="Davidsen T.M."/>
            <person name="Wayne K.J."/>
            <person name="Tettelin H."/>
            <person name="Glass J.I."/>
            <person name="Rusch D."/>
            <person name="Podicherti R."/>
            <person name="Tsui H.-C.T."/>
            <person name="Winkler M.E."/>
        </authorList>
    </citation>
    <scope>NUCLEOTIDE SEQUENCE</scope>
</reference>
<dbReference type="InterPro" id="IPR020830">
    <property type="entry name" value="GlycerAld_3-P_DH_AS"/>
</dbReference>
<dbReference type="InterPro" id="IPR006424">
    <property type="entry name" value="Glyceraldehyde-3-P_DH_1"/>
</dbReference>
<accession>A0A381UQA7</accession>
<evidence type="ECO:0000256" key="1">
    <source>
        <dbReference type="ARBA" id="ARBA00007406"/>
    </source>
</evidence>
<dbReference type="AlphaFoldDB" id="A0A381UQA7"/>
<keyword evidence="2" id="KW-0560">Oxidoreductase</keyword>
<dbReference type="GO" id="GO:0006006">
    <property type="term" value="P:glucose metabolic process"/>
    <property type="evidence" value="ECO:0007669"/>
    <property type="project" value="InterPro"/>
</dbReference>
<dbReference type="PIRSF" id="PIRSF000149">
    <property type="entry name" value="GAP_DH"/>
    <property type="match status" value="1"/>
</dbReference>
<dbReference type="PRINTS" id="PR00078">
    <property type="entry name" value="G3PDHDRGNASE"/>
</dbReference>
<dbReference type="PANTHER" id="PTHR43148">
    <property type="entry name" value="GLYCERALDEHYDE-3-PHOSPHATE DEHYDROGENASE 2"/>
    <property type="match status" value="1"/>
</dbReference>
<sequence length="339" mass="37490">MSIKVGINGFGRIGRAVLKNILRDPECSNLEIRAINDLTDPATLAHLLKYDSVQGVFPQKITSNNEEIAIDGKSIRVLSEREPAKLPWKDLGVDFVIESTGFFTNREAARQHLDAGAKKVIISAPSKNPDITIVLGVNQETYLPEQHNIISNASCTTNCLAPVAKVLHDNFFIEKGLMTTIHSYTNDQRILDLPHSDLRRARAANVSMIPTTTGAAKAVAMVLPEIAGRLDGMAIRVPTPNVSLIDLVVEVKKNTSNKEVNEVFKEAAREGLKNILRVEDNPLVSIDYNGDPYSSIIDGLSTIVMKDNMIKVLAWYDNEWGYSNRVKDLLKFIISKKNS</sequence>
<organism evidence="4">
    <name type="scientific">marine metagenome</name>
    <dbReference type="NCBI Taxonomy" id="408172"/>
    <lineage>
        <taxon>unclassified sequences</taxon>
        <taxon>metagenomes</taxon>
        <taxon>ecological metagenomes</taxon>
    </lineage>
</organism>
<evidence type="ECO:0000259" key="3">
    <source>
        <dbReference type="SMART" id="SM00846"/>
    </source>
</evidence>
<dbReference type="SMART" id="SM00846">
    <property type="entry name" value="Gp_dh_N"/>
    <property type="match status" value="1"/>
</dbReference>
<dbReference type="SUPFAM" id="SSF51735">
    <property type="entry name" value="NAD(P)-binding Rossmann-fold domains"/>
    <property type="match status" value="1"/>
</dbReference>
<dbReference type="GO" id="GO:0050661">
    <property type="term" value="F:NADP binding"/>
    <property type="evidence" value="ECO:0007669"/>
    <property type="project" value="InterPro"/>
</dbReference>
<dbReference type="InterPro" id="IPR036291">
    <property type="entry name" value="NAD(P)-bd_dom_sf"/>
</dbReference>
<dbReference type="InterPro" id="IPR020829">
    <property type="entry name" value="GlycerAld_3-P_DH_cat"/>
</dbReference>
<dbReference type="Gene3D" id="3.40.50.720">
    <property type="entry name" value="NAD(P)-binding Rossmann-like Domain"/>
    <property type="match status" value="1"/>
</dbReference>
<feature type="domain" description="Glyceraldehyde 3-phosphate dehydrogenase NAD(P) binding" evidence="3">
    <location>
        <begin position="3"/>
        <end position="155"/>
    </location>
</feature>
<dbReference type="SUPFAM" id="SSF55347">
    <property type="entry name" value="Glyceraldehyde-3-phosphate dehydrogenase-like, C-terminal domain"/>
    <property type="match status" value="1"/>
</dbReference>
<dbReference type="CDD" id="cd18126">
    <property type="entry name" value="GAPDH_I_C"/>
    <property type="match status" value="1"/>
</dbReference>
<dbReference type="InterPro" id="IPR020831">
    <property type="entry name" value="GlycerAld/Erythrose_P_DH"/>
</dbReference>
<dbReference type="Pfam" id="PF00044">
    <property type="entry name" value="Gp_dh_N"/>
    <property type="match status" value="1"/>
</dbReference>
<dbReference type="FunFam" id="3.40.50.720:FF:000001">
    <property type="entry name" value="Glyceraldehyde-3-phosphate dehydrogenase"/>
    <property type="match status" value="1"/>
</dbReference>
<name>A0A381UQA7_9ZZZZ</name>
<dbReference type="GO" id="GO:0051287">
    <property type="term" value="F:NAD binding"/>
    <property type="evidence" value="ECO:0007669"/>
    <property type="project" value="InterPro"/>
</dbReference>
<proteinExistence type="inferred from homology"/>
<dbReference type="CDD" id="cd05214">
    <property type="entry name" value="GAPDH_I_N"/>
    <property type="match status" value="1"/>
</dbReference>
<comment type="similarity">
    <text evidence="1">Belongs to the glyceraldehyde-3-phosphate dehydrogenase family.</text>
</comment>
<dbReference type="GO" id="GO:0016620">
    <property type="term" value="F:oxidoreductase activity, acting on the aldehyde or oxo group of donors, NAD or NADP as acceptor"/>
    <property type="evidence" value="ECO:0007669"/>
    <property type="project" value="InterPro"/>
</dbReference>
<protein>
    <recommendedName>
        <fullName evidence="3">Glyceraldehyde 3-phosphate dehydrogenase NAD(P) binding domain-containing protein</fullName>
    </recommendedName>
</protein>
<evidence type="ECO:0000313" key="4">
    <source>
        <dbReference type="EMBL" id="SVA30326.1"/>
    </source>
</evidence>
<dbReference type="InterPro" id="IPR020828">
    <property type="entry name" value="GlycerAld_3-P_DH_NAD(P)-bd"/>
</dbReference>
<dbReference type="NCBIfam" id="TIGR01534">
    <property type="entry name" value="GAPDH-I"/>
    <property type="match status" value="1"/>
</dbReference>
<dbReference type="EMBL" id="UINC01006907">
    <property type="protein sequence ID" value="SVA30326.1"/>
    <property type="molecule type" value="Genomic_DNA"/>
</dbReference>
<dbReference type="Gene3D" id="3.30.360.10">
    <property type="entry name" value="Dihydrodipicolinate Reductase, domain 2"/>
    <property type="match status" value="1"/>
</dbReference>
<dbReference type="Pfam" id="PF02800">
    <property type="entry name" value="Gp_dh_C"/>
    <property type="match status" value="1"/>
</dbReference>
<dbReference type="PROSITE" id="PS00071">
    <property type="entry name" value="GAPDH"/>
    <property type="match status" value="1"/>
</dbReference>
<dbReference type="FunFam" id="3.30.360.10:FF:000002">
    <property type="entry name" value="Glyceraldehyde-3-phosphate dehydrogenase"/>
    <property type="match status" value="1"/>
</dbReference>
<evidence type="ECO:0000256" key="2">
    <source>
        <dbReference type="ARBA" id="ARBA00023002"/>
    </source>
</evidence>